<protein>
    <submittedName>
        <fullName evidence="2">Uncharacterized protein</fullName>
    </submittedName>
</protein>
<proteinExistence type="predicted"/>
<feature type="region of interest" description="Disordered" evidence="1">
    <location>
        <begin position="46"/>
        <end position="77"/>
    </location>
</feature>
<name>A0ABS2JXP6_9GAMM</name>
<organism evidence="2 3">
    <name type="scientific">Dyella flava</name>
    <dbReference type="NCBI Taxonomy" id="1920170"/>
    <lineage>
        <taxon>Bacteria</taxon>
        <taxon>Pseudomonadati</taxon>
        <taxon>Pseudomonadota</taxon>
        <taxon>Gammaproteobacteria</taxon>
        <taxon>Lysobacterales</taxon>
        <taxon>Rhodanobacteraceae</taxon>
        <taxon>Dyella</taxon>
    </lineage>
</organism>
<evidence type="ECO:0000313" key="2">
    <source>
        <dbReference type="EMBL" id="MBM7123764.1"/>
    </source>
</evidence>
<evidence type="ECO:0000313" key="3">
    <source>
        <dbReference type="Proteomes" id="UP001430149"/>
    </source>
</evidence>
<accession>A0ABS2JXP6</accession>
<dbReference type="Proteomes" id="UP001430149">
    <property type="component" value="Unassembled WGS sequence"/>
</dbReference>
<gene>
    <name evidence="2" type="ORF">ISP19_00110</name>
</gene>
<reference evidence="2" key="1">
    <citation type="submission" date="2020-10" db="EMBL/GenBank/DDBJ databases">
        <title>Phylogeny of dyella-like bacteria.</title>
        <authorList>
            <person name="Fu J."/>
        </authorList>
    </citation>
    <scope>NUCLEOTIDE SEQUENCE</scope>
    <source>
        <strain evidence="2">DHOC52</strain>
    </source>
</reference>
<feature type="region of interest" description="Disordered" evidence="1">
    <location>
        <begin position="1"/>
        <end position="20"/>
    </location>
</feature>
<dbReference type="RefSeq" id="WP_204678274.1">
    <property type="nucleotide sequence ID" value="NZ_BSNR01000027.1"/>
</dbReference>
<dbReference type="EMBL" id="JADIKE010000015">
    <property type="protein sequence ID" value="MBM7123764.1"/>
    <property type="molecule type" value="Genomic_DNA"/>
</dbReference>
<keyword evidence="3" id="KW-1185">Reference proteome</keyword>
<evidence type="ECO:0000256" key="1">
    <source>
        <dbReference type="SAM" id="MobiDB-lite"/>
    </source>
</evidence>
<sequence length="77" mass="8057">MPNYRQSGTSNPYSGSASTRAALTSERIAADIAAFNKAGGRIEVLGNTPFHHRPKEADASAHANGASMAPKQSSDKK</sequence>
<comment type="caution">
    <text evidence="2">The sequence shown here is derived from an EMBL/GenBank/DDBJ whole genome shotgun (WGS) entry which is preliminary data.</text>
</comment>